<dbReference type="GeneID" id="12449465"/>
<dbReference type="EMBL" id="JADEZV010000005">
    <property type="protein sequence ID" value="MBE9391690.1"/>
    <property type="molecule type" value="Genomic_DNA"/>
</dbReference>
<dbReference type="SUPFAM" id="SSF51230">
    <property type="entry name" value="Single hybrid motif"/>
    <property type="match status" value="1"/>
</dbReference>
<comment type="function">
    <text evidence="3">The glycine cleavage system catalyzes the degradation of glycine. The H protein shuttles the methylamine group of glycine from the P protein to the T protein.</text>
</comment>
<evidence type="ECO:0000313" key="9">
    <source>
        <dbReference type="Proteomes" id="UP000237153"/>
    </source>
</evidence>
<dbReference type="InterPro" id="IPR033753">
    <property type="entry name" value="GCV_H/Fam206"/>
</dbReference>
<evidence type="ECO:0000256" key="3">
    <source>
        <dbReference type="HAMAP-Rule" id="MF_00272"/>
    </source>
</evidence>
<dbReference type="RefSeq" id="WP_014557532.1">
    <property type="nucleotide sequence ID" value="NZ_DSFH01000062.1"/>
</dbReference>
<evidence type="ECO:0000313" key="8">
    <source>
        <dbReference type="EMBL" id="PMB76119.1"/>
    </source>
</evidence>
<evidence type="ECO:0000259" key="5">
    <source>
        <dbReference type="PROSITE" id="PS50968"/>
    </source>
</evidence>
<comment type="caution">
    <text evidence="8">The sequence shown here is derived from an EMBL/GenBank/DDBJ whole genome shotgun (WGS) entry which is preliminary data.</text>
</comment>
<dbReference type="CDD" id="cd06848">
    <property type="entry name" value="GCS_H"/>
    <property type="match status" value="1"/>
</dbReference>
<dbReference type="Proteomes" id="UP000886076">
    <property type="component" value="Unassembled WGS sequence"/>
</dbReference>
<dbReference type="GO" id="GO:0009249">
    <property type="term" value="P:protein lipoylation"/>
    <property type="evidence" value="ECO:0007669"/>
    <property type="project" value="TreeGrafter"/>
</dbReference>
<dbReference type="InterPro" id="IPR002930">
    <property type="entry name" value="GCV_H"/>
</dbReference>
<comment type="similarity">
    <text evidence="1 3">Belongs to the GcvH family.</text>
</comment>
<reference evidence="8 9" key="1">
    <citation type="submission" date="2018-01" db="EMBL/GenBank/DDBJ databases">
        <title>Metagenomic assembled genomes from two thermal pools in the Uzon Caldera, Kamchatka, Russia.</title>
        <authorList>
            <person name="Wilkins L."/>
            <person name="Ettinger C."/>
        </authorList>
    </citation>
    <scope>NUCLEOTIDE SEQUENCE [LARGE SCALE GENOMIC DNA]</scope>
    <source>
        <strain evidence="8">ZAV-06</strain>
    </source>
</reference>
<protein>
    <recommendedName>
        <fullName evidence="3">Probable glycine cleavage system H protein</fullName>
    </recommendedName>
</protein>
<dbReference type="GO" id="GO:0019464">
    <property type="term" value="P:glycine decarboxylation via glycine cleavage system"/>
    <property type="evidence" value="ECO:0007669"/>
    <property type="project" value="UniProtKB-UniRule"/>
</dbReference>
<dbReference type="NCBIfam" id="TIGR00527">
    <property type="entry name" value="gcvH"/>
    <property type="match status" value="1"/>
</dbReference>
<proteinExistence type="inferred from homology"/>
<dbReference type="PANTHER" id="PTHR11715">
    <property type="entry name" value="GLYCINE CLEAVAGE SYSTEM H PROTEIN"/>
    <property type="match status" value="1"/>
</dbReference>
<dbReference type="Pfam" id="PF01597">
    <property type="entry name" value="GCV_H"/>
    <property type="match status" value="1"/>
</dbReference>
<dbReference type="HAMAP" id="MF_00272">
    <property type="entry name" value="GcvH"/>
    <property type="match status" value="1"/>
</dbReference>
<dbReference type="NCBIfam" id="NF002270">
    <property type="entry name" value="PRK01202.1"/>
    <property type="match status" value="1"/>
</dbReference>
<dbReference type="InterPro" id="IPR000089">
    <property type="entry name" value="Biotin_lipoyl"/>
</dbReference>
<dbReference type="GO" id="GO:0005737">
    <property type="term" value="C:cytoplasm"/>
    <property type="evidence" value="ECO:0007669"/>
    <property type="project" value="TreeGrafter"/>
</dbReference>
<reference evidence="6" key="2">
    <citation type="journal article" date="2020" name="mSystems">
        <title>Genome- and Community-Level Interaction Insights into Carbon Utilization and Element Cycling Functions of Hydrothermarchaeota in Hydrothermal Sediment.</title>
        <authorList>
            <person name="Zhou Z."/>
            <person name="Liu Y."/>
            <person name="Xu W."/>
            <person name="Pan J."/>
            <person name="Luo Z.H."/>
            <person name="Li M."/>
        </authorList>
    </citation>
    <scope>NUCLEOTIDE SEQUENCE [LARGE SCALE GENOMIC DNA]</scope>
    <source>
        <strain evidence="6">SpSt-1261</strain>
    </source>
</reference>
<dbReference type="Gene3D" id="2.40.50.100">
    <property type="match status" value="1"/>
</dbReference>
<accession>A0A2J6N457</accession>
<organism evidence="8 9">
    <name type="scientific">Fervidicoccus fontis</name>
    <dbReference type="NCBI Taxonomy" id="683846"/>
    <lineage>
        <taxon>Archaea</taxon>
        <taxon>Thermoproteota</taxon>
        <taxon>Thermoprotei</taxon>
        <taxon>Fervidicoccales</taxon>
        <taxon>Fervidicoccaceae</taxon>
        <taxon>Fervidicoccus</taxon>
    </lineage>
</organism>
<dbReference type="EMBL" id="PNIM01000001">
    <property type="protein sequence ID" value="PMB76119.1"/>
    <property type="molecule type" value="Genomic_DNA"/>
</dbReference>
<feature type="modified residue" description="N6-lipoyllysine" evidence="3 4">
    <location>
        <position position="72"/>
    </location>
</feature>
<evidence type="ECO:0000313" key="7">
    <source>
        <dbReference type="EMBL" id="MBE9391690.1"/>
    </source>
</evidence>
<gene>
    <name evidence="3 8" type="primary">gcvH</name>
    <name evidence="8" type="ORF">C0188_00400</name>
    <name evidence="6" type="ORF">ENO39_05075</name>
    <name evidence="7" type="ORF">IOK49_06380</name>
</gene>
<comment type="subunit">
    <text evidence="3">The glycine cleavage system is composed of four proteins: P, T, L and H.</text>
</comment>
<dbReference type="Proteomes" id="UP000237153">
    <property type="component" value="Unassembled WGS sequence"/>
</dbReference>
<dbReference type="AlphaFoldDB" id="A0A2J6N457"/>
<evidence type="ECO:0000256" key="4">
    <source>
        <dbReference type="PIRSR" id="PIRSR617453-50"/>
    </source>
</evidence>
<dbReference type="OMA" id="KEHEWIR"/>
<feature type="domain" description="Lipoyl-binding" evidence="5">
    <location>
        <begin position="31"/>
        <end position="113"/>
    </location>
</feature>
<keyword evidence="2 3" id="KW-0450">Lipoyl</keyword>
<dbReference type="InterPro" id="IPR011053">
    <property type="entry name" value="Single_hybrid_motif"/>
</dbReference>
<dbReference type="InterPro" id="IPR017453">
    <property type="entry name" value="GCV_H_sub"/>
</dbReference>
<evidence type="ECO:0000256" key="2">
    <source>
        <dbReference type="ARBA" id="ARBA00022823"/>
    </source>
</evidence>
<evidence type="ECO:0000313" key="6">
    <source>
        <dbReference type="EMBL" id="HEW64408.1"/>
    </source>
</evidence>
<evidence type="ECO:0000256" key="1">
    <source>
        <dbReference type="ARBA" id="ARBA00009249"/>
    </source>
</evidence>
<reference evidence="7" key="3">
    <citation type="submission" date="2020-10" db="EMBL/GenBank/DDBJ databases">
        <title>Fervidococcus fontis strain 3639Fd - the first crenarchaeon capable of growth on lipids.</title>
        <authorList>
            <person name="Kochetkova T.V."/>
            <person name="Elcheninov A.G."/>
            <person name="Toschakov S.V."/>
            <person name="Kublanov I.V."/>
        </authorList>
    </citation>
    <scope>NUCLEOTIDE SEQUENCE</scope>
    <source>
        <strain evidence="7">3639Fd</strain>
    </source>
</reference>
<dbReference type="GO" id="GO:0005960">
    <property type="term" value="C:glycine cleavage complex"/>
    <property type="evidence" value="ECO:0007669"/>
    <property type="project" value="InterPro"/>
</dbReference>
<dbReference type="Proteomes" id="UP000652307">
    <property type="component" value="Unassembled WGS sequence"/>
</dbReference>
<name>A0A2J6N457_9CREN</name>
<sequence length="137" mass="15730">MTEIVKIKDYNVRKDFYYTETDEWIKLEGMNARIGITDYAQKHLKDIIGIDLPEKGKKIKKGEVLATLDSIKATSEVYAPISGEILDVNETLLESPELMNSDPYESGWIALIKIENNDELNSLLTFEQYVKLLESRK</sequence>
<dbReference type="PROSITE" id="PS50968">
    <property type="entry name" value="BIOTINYL_LIPOYL"/>
    <property type="match status" value="1"/>
</dbReference>
<comment type="cofactor">
    <cofactor evidence="3">
        <name>(R)-lipoate</name>
        <dbReference type="ChEBI" id="CHEBI:83088"/>
    </cofactor>
    <text evidence="3">Binds 1 lipoyl cofactor covalently.</text>
</comment>
<dbReference type="EMBL" id="DSFH01000062">
    <property type="protein sequence ID" value="HEW64408.1"/>
    <property type="molecule type" value="Genomic_DNA"/>
</dbReference>
<dbReference type="PANTHER" id="PTHR11715:SF3">
    <property type="entry name" value="GLYCINE CLEAVAGE SYSTEM H PROTEIN-RELATED"/>
    <property type="match status" value="1"/>
</dbReference>